<reference evidence="1 2" key="1">
    <citation type="journal article" date="2015" name="Stand. Genomic Sci.">
        <title>Genome sequence of a native-feather degrading extremely thermophilic Eubacterium, Fervidobacterium islandicum AW-1.</title>
        <authorList>
            <person name="Lee Y.J."/>
            <person name="Jeong H."/>
            <person name="Park G.S."/>
            <person name="Kwak Y."/>
            <person name="Lee S.J."/>
            <person name="Lee S.J."/>
            <person name="Park M.K."/>
            <person name="Kim J.Y."/>
            <person name="Kang H.K."/>
            <person name="Shin J.H."/>
            <person name="Lee D.W."/>
        </authorList>
    </citation>
    <scope>NUCLEOTIDE SEQUENCE [LARGE SCALE GENOMIC DNA]</scope>
    <source>
        <strain evidence="1 2">AW-1</strain>
    </source>
</reference>
<keyword evidence="2" id="KW-1185">Reference proteome</keyword>
<evidence type="ECO:0000313" key="1">
    <source>
        <dbReference type="EMBL" id="AMW33073.1"/>
    </source>
</evidence>
<dbReference type="SUPFAM" id="SSF49344">
    <property type="entry name" value="CBD9-like"/>
    <property type="match status" value="1"/>
</dbReference>
<proteinExistence type="predicted"/>
<name>A0AAI8CLD3_FERIS</name>
<dbReference type="KEGG" id="fia:NA23_07325"/>
<accession>A0AAI8CLD3</accession>
<organism evidence="1 2">
    <name type="scientific">Fervidobacterium islandicum</name>
    <dbReference type="NCBI Taxonomy" id="2423"/>
    <lineage>
        <taxon>Bacteria</taxon>
        <taxon>Thermotogati</taxon>
        <taxon>Thermotogota</taxon>
        <taxon>Thermotogae</taxon>
        <taxon>Thermotogales</taxon>
        <taxon>Fervidobacteriaceae</taxon>
        <taxon>Fervidobacterium</taxon>
    </lineage>
</organism>
<dbReference type="Proteomes" id="UP000093740">
    <property type="component" value="Chromosome"/>
</dbReference>
<dbReference type="AlphaFoldDB" id="A0AAI8CLD3"/>
<gene>
    <name evidence="1" type="ORF">NA23_07325</name>
</gene>
<protein>
    <submittedName>
        <fullName evidence="1">Uncharacterized protein</fullName>
    </submittedName>
</protein>
<evidence type="ECO:0000313" key="2">
    <source>
        <dbReference type="Proteomes" id="UP000093740"/>
    </source>
</evidence>
<dbReference type="EMBL" id="CP014334">
    <property type="protein sequence ID" value="AMW33073.1"/>
    <property type="molecule type" value="Genomic_DNA"/>
</dbReference>
<sequence>MGYEESTVVFAAVLVVLLLTSCELFQAPPLLKTVTLDGSLSDWGNYVYTDGATDSQWGANNEIYRAGILFDATNLYIAGEFTKEGFNNFMVIVDLSGVTGAQDTTKHPWGRKYKFEKGDVDFVLETWGDGYGAWRFTSAEATSVQVTLASTETSDGHKVVEIAVPLNKLGVTDPNKLSVKAVFVLTGGLSNDGSKQYAGDFYPNQGFEAGDGGYNVPVVIAKTISNPLKK</sequence>
<dbReference type="RefSeq" id="WP_033192054.1">
    <property type="nucleotide sequence ID" value="NZ_CP014334.2"/>
</dbReference>
<dbReference type="Gene3D" id="2.60.40.1190">
    <property type="match status" value="1"/>
</dbReference>